<keyword evidence="5" id="KW-1185">Reference proteome</keyword>
<organism evidence="4 5">
    <name type="scientific">Trypanosoma conorhini</name>
    <dbReference type="NCBI Taxonomy" id="83891"/>
    <lineage>
        <taxon>Eukaryota</taxon>
        <taxon>Discoba</taxon>
        <taxon>Euglenozoa</taxon>
        <taxon>Kinetoplastea</taxon>
        <taxon>Metakinetoplastina</taxon>
        <taxon>Trypanosomatida</taxon>
        <taxon>Trypanosomatidae</taxon>
        <taxon>Trypanosoma</taxon>
    </lineage>
</organism>
<dbReference type="GeneID" id="40320950"/>
<dbReference type="InterPro" id="IPR056000">
    <property type="entry name" value="DUF7578"/>
</dbReference>
<dbReference type="OrthoDB" id="252899at2759"/>
<reference evidence="4 5" key="1">
    <citation type="journal article" date="2018" name="BMC Genomics">
        <title>Genomic comparison of Trypanosoma conorhini and Trypanosoma rangeli to Trypanosoma cruzi strains of high and low virulence.</title>
        <authorList>
            <person name="Bradwell K.R."/>
            <person name="Koparde V.N."/>
            <person name="Matveyev A.V."/>
            <person name="Serrano M.G."/>
            <person name="Alves J.M."/>
            <person name="Parikh H."/>
            <person name="Huang B."/>
            <person name="Lee V."/>
            <person name="Espinosa-Alvarez O."/>
            <person name="Ortiz P.A."/>
            <person name="Costa-Martins A.G."/>
            <person name="Teixeira M.M."/>
            <person name="Buck G.A."/>
        </authorList>
    </citation>
    <scope>NUCLEOTIDE SEQUENCE [LARGE SCALE GENOMIC DNA]</scope>
    <source>
        <strain evidence="4 5">025E</strain>
    </source>
</reference>
<evidence type="ECO:0000313" key="5">
    <source>
        <dbReference type="Proteomes" id="UP000284403"/>
    </source>
</evidence>
<dbReference type="InterPro" id="IPR046835">
    <property type="entry name" value="RHS_N"/>
</dbReference>
<dbReference type="Pfam" id="PF24466">
    <property type="entry name" value="DUF7578"/>
    <property type="match status" value="1"/>
</dbReference>
<gene>
    <name evidence="4" type="ORF">Tco025E_07339</name>
</gene>
<comment type="caution">
    <text evidence="4">The sequence shown here is derived from an EMBL/GenBank/DDBJ whole genome shotgun (WGS) entry which is preliminary data.</text>
</comment>
<evidence type="ECO:0000313" key="4">
    <source>
        <dbReference type="EMBL" id="RNF07840.1"/>
    </source>
</evidence>
<dbReference type="RefSeq" id="XP_029225735.1">
    <property type="nucleotide sequence ID" value="XM_029374205.1"/>
</dbReference>
<feature type="domain" description="DUF7578" evidence="3">
    <location>
        <begin position="1"/>
        <end position="35"/>
    </location>
</feature>
<feature type="domain" description="Retrotransposon hot spot protein N-terminal" evidence="2">
    <location>
        <begin position="103"/>
        <end position="217"/>
    </location>
</feature>
<accession>A0A422NQQ2</accession>
<dbReference type="EMBL" id="MKKU01000554">
    <property type="protein sequence ID" value="RNF07840.1"/>
    <property type="molecule type" value="Genomic_DNA"/>
</dbReference>
<proteinExistence type="predicted"/>
<protein>
    <submittedName>
        <fullName evidence="4">Putative retrotransposon hot spot (RHS) protein</fullName>
    </submittedName>
</protein>
<dbReference type="Pfam" id="PF20445">
    <property type="entry name" value="RHS_N"/>
    <property type="match status" value="1"/>
</dbReference>
<evidence type="ECO:0000259" key="3">
    <source>
        <dbReference type="Pfam" id="PF24466"/>
    </source>
</evidence>
<name>A0A422NQQ2_9TRYP</name>
<keyword evidence="1" id="KW-0175">Coiled coil</keyword>
<evidence type="ECO:0000259" key="2">
    <source>
        <dbReference type="Pfam" id="PF20445"/>
    </source>
</evidence>
<sequence length="233" mass="26508">MGLFARRPDEYVPDLELLENITNLPAYQPYALREELCGLVERGVATLRRWRGYASWYRLSSAASNKLSAALEVAEAEAARQEEKERAKREEENHGRPIPEGFYDSVFNAKLSHVLGFPEGAGDEMAVRMEVREGQAPKRSWEFMPDGAGCFLLSDIDQFRPPRPRLVILTSEQGWLSSLQGEAATTDCCVTAEVGRVWQNIKYDLEDTFRQNEDEEQHELKSFSLLGTYGIER</sequence>
<dbReference type="AlphaFoldDB" id="A0A422NQQ2"/>
<evidence type="ECO:0000256" key="1">
    <source>
        <dbReference type="SAM" id="Coils"/>
    </source>
</evidence>
<dbReference type="Proteomes" id="UP000284403">
    <property type="component" value="Unassembled WGS sequence"/>
</dbReference>
<feature type="coiled-coil region" evidence="1">
    <location>
        <begin position="64"/>
        <end position="93"/>
    </location>
</feature>